<evidence type="ECO:0000256" key="3">
    <source>
        <dbReference type="ARBA" id="ARBA00022771"/>
    </source>
</evidence>
<keyword evidence="2" id="KW-0479">Metal-binding</keyword>
<accession>A0AAU9IJV2</accession>
<evidence type="ECO:0000256" key="1">
    <source>
        <dbReference type="ARBA" id="ARBA00022468"/>
    </source>
</evidence>
<dbReference type="InterPro" id="IPR001164">
    <property type="entry name" value="ArfGAP_dom"/>
</dbReference>
<dbReference type="GO" id="GO:0000139">
    <property type="term" value="C:Golgi membrane"/>
    <property type="evidence" value="ECO:0007669"/>
    <property type="project" value="GOC"/>
</dbReference>
<evidence type="ECO:0000256" key="4">
    <source>
        <dbReference type="ARBA" id="ARBA00022833"/>
    </source>
</evidence>
<dbReference type="InterPro" id="IPR038508">
    <property type="entry name" value="ArfGAP_dom_sf"/>
</dbReference>
<evidence type="ECO:0000313" key="8">
    <source>
        <dbReference type="Proteomes" id="UP001162131"/>
    </source>
</evidence>
<reference evidence="7" key="1">
    <citation type="submission" date="2021-09" db="EMBL/GenBank/DDBJ databases">
        <authorList>
            <consortium name="AG Swart"/>
            <person name="Singh M."/>
            <person name="Singh A."/>
            <person name="Seah K."/>
            <person name="Emmerich C."/>
        </authorList>
    </citation>
    <scope>NUCLEOTIDE SEQUENCE</scope>
    <source>
        <strain evidence="7">ATCC30299</strain>
    </source>
</reference>
<dbReference type="PROSITE" id="PS50115">
    <property type="entry name" value="ARFGAP"/>
    <property type="match status" value="1"/>
</dbReference>
<name>A0AAU9IJV2_9CILI</name>
<dbReference type="PRINTS" id="PR00405">
    <property type="entry name" value="REVINTRACTNG"/>
</dbReference>
<protein>
    <recommendedName>
        <fullName evidence="6">Arf-GAP domain-containing protein</fullName>
    </recommendedName>
</protein>
<dbReference type="AlphaFoldDB" id="A0AAU9IJV2"/>
<evidence type="ECO:0000256" key="2">
    <source>
        <dbReference type="ARBA" id="ARBA00022723"/>
    </source>
</evidence>
<dbReference type="PANTHER" id="PTHR45686:SF4">
    <property type="entry name" value="ADP-RIBOSYLATION FACTOR GTPASE ACTIVATING PROTEIN 3, ISOFORM H"/>
    <property type="match status" value="1"/>
</dbReference>
<keyword evidence="4" id="KW-0862">Zinc</keyword>
<dbReference type="SUPFAM" id="SSF57863">
    <property type="entry name" value="ArfGap/RecO-like zinc finger"/>
    <property type="match status" value="1"/>
</dbReference>
<keyword evidence="8" id="KW-1185">Reference proteome</keyword>
<gene>
    <name evidence="7" type="ORF">BSTOLATCC_MIC5339</name>
</gene>
<proteinExistence type="predicted"/>
<dbReference type="EMBL" id="CAJZBQ010000005">
    <property type="protein sequence ID" value="CAG9312084.1"/>
    <property type="molecule type" value="Genomic_DNA"/>
</dbReference>
<dbReference type="SMART" id="SM00105">
    <property type="entry name" value="ArfGap"/>
    <property type="match status" value="1"/>
</dbReference>
<evidence type="ECO:0000259" key="6">
    <source>
        <dbReference type="PROSITE" id="PS50115"/>
    </source>
</evidence>
<dbReference type="Gene3D" id="1.10.220.150">
    <property type="entry name" value="Arf GTPase activating protein"/>
    <property type="match status" value="1"/>
</dbReference>
<dbReference type="PANTHER" id="PTHR45686">
    <property type="entry name" value="ADP-RIBOSYLATION FACTOR GTPASE ACTIVATING PROTEIN 3, ISOFORM H-RELATED"/>
    <property type="match status" value="1"/>
</dbReference>
<dbReference type="GO" id="GO:0048205">
    <property type="term" value="P:COPI coating of Golgi vesicle"/>
    <property type="evidence" value="ECO:0007669"/>
    <property type="project" value="TreeGrafter"/>
</dbReference>
<evidence type="ECO:0000313" key="7">
    <source>
        <dbReference type="EMBL" id="CAG9312084.1"/>
    </source>
</evidence>
<dbReference type="Proteomes" id="UP001162131">
    <property type="component" value="Unassembled WGS sequence"/>
</dbReference>
<feature type="domain" description="Arf-GAP" evidence="6">
    <location>
        <begin position="8"/>
        <end position="88"/>
    </location>
</feature>
<dbReference type="Pfam" id="PF01412">
    <property type="entry name" value="ArfGap"/>
    <property type="match status" value="1"/>
</dbReference>
<dbReference type="GO" id="GO:0008270">
    <property type="term" value="F:zinc ion binding"/>
    <property type="evidence" value="ECO:0007669"/>
    <property type="project" value="UniProtKB-KW"/>
</dbReference>
<evidence type="ECO:0000256" key="5">
    <source>
        <dbReference type="PROSITE-ProRule" id="PRU00288"/>
    </source>
</evidence>
<keyword evidence="3 5" id="KW-0863">Zinc-finger</keyword>
<sequence>MISPDMVQEIFQKLREDPNNSKCFECGDSDTRFCSVNHGIFICEKCKVLHQSLLSNLSYAKQVSSNYWTLEELKYIIAGGNSAFEEFLLFYGLKDTKMAYKYCTYAAEFYRKMLKGIAENGAFRGYLPNFEESKVKSINIKAKSADAQLSKYDERRLESVQVALDEKFESKPCASESNVQYLPGMQVIRRRRFSIIGWLKMVYCNVVKFGNQVADKTYKISQTPTMKKIDDQFVIAFNTAEKFASRIYDATQKIYYEYNKKLKLVDSHEISYRKVFADEFHRADTINTDENVRNLKKELWSLIEQLDKAEASDAGIILRPDEVETSQFHEEETYFVEH</sequence>
<organism evidence="7 8">
    <name type="scientific">Blepharisma stoltei</name>
    <dbReference type="NCBI Taxonomy" id="1481888"/>
    <lineage>
        <taxon>Eukaryota</taxon>
        <taxon>Sar</taxon>
        <taxon>Alveolata</taxon>
        <taxon>Ciliophora</taxon>
        <taxon>Postciliodesmatophora</taxon>
        <taxon>Heterotrichea</taxon>
        <taxon>Heterotrichida</taxon>
        <taxon>Blepharismidae</taxon>
        <taxon>Blepharisma</taxon>
    </lineage>
</organism>
<keyword evidence="1" id="KW-0343">GTPase activation</keyword>
<dbReference type="GO" id="GO:0005096">
    <property type="term" value="F:GTPase activator activity"/>
    <property type="evidence" value="ECO:0007669"/>
    <property type="project" value="UniProtKB-KW"/>
</dbReference>
<comment type="caution">
    <text evidence="7">The sequence shown here is derived from an EMBL/GenBank/DDBJ whole genome shotgun (WGS) entry which is preliminary data.</text>
</comment>
<dbReference type="InterPro" id="IPR037278">
    <property type="entry name" value="ARFGAP/RecO"/>
</dbReference>